<feature type="compositionally biased region" description="Basic and acidic residues" evidence="1">
    <location>
        <begin position="144"/>
        <end position="161"/>
    </location>
</feature>
<accession>A0A6A2ZVX9</accession>
<evidence type="ECO:0000313" key="2">
    <source>
        <dbReference type="EMBL" id="KAE8695903.1"/>
    </source>
</evidence>
<keyword evidence="3" id="KW-1185">Reference proteome</keyword>
<gene>
    <name evidence="2" type="ORF">F3Y22_tig00110678pilonHSYRG00126</name>
</gene>
<feature type="compositionally biased region" description="Basic residues" evidence="1">
    <location>
        <begin position="162"/>
        <end position="173"/>
    </location>
</feature>
<protein>
    <submittedName>
        <fullName evidence="2">Uncharacterized protein</fullName>
    </submittedName>
</protein>
<feature type="region of interest" description="Disordered" evidence="1">
    <location>
        <begin position="1"/>
        <end position="25"/>
    </location>
</feature>
<sequence>MDGKEDSGMKMHVGEERQRAAKSQAADFLEGEKLFNAPKRFVVEKLGNESQPIHESVEIDEADEWQEAAQFFELVRTDKSRIILEQMNNEKVLVQSIKSHELQHKGKKANIGALEQQPDSDEKVEAVREDHELEKVERDMKTAKESFERGEPTRISKPVKEVRKHKGHEKKVKAAQEVSELEEKALTAGKPFENGKKLAGTNELGICEQQINVQRKGNMVEAGQIAEQKENGKQEKQTINSFDKLKIVKATKAER</sequence>
<dbReference type="AlphaFoldDB" id="A0A6A2ZVX9"/>
<feature type="region of interest" description="Disordered" evidence="1">
    <location>
        <begin position="144"/>
        <end position="177"/>
    </location>
</feature>
<reference evidence="2" key="1">
    <citation type="submission" date="2019-09" db="EMBL/GenBank/DDBJ databases">
        <title>Draft genome information of white flower Hibiscus syriacus.</title>
        <authorList>
            <person name="Kim Y.-M."/>
        </authorList>
    </citation>
    <scope>NUCLEOTIDE SEQUENCE [LARGE SCALE GENOMIC DNA]</scope>
    <source>
        <strain evidence="2">YM2019G1</strain>
    </source>
</reference>
<proteinExistence type="predicted"/>
<feature type="compositionally biased region" description="Basic and acidic residues" evidence="1">
    <location>
        <begin position="1"/>
        <end position="19"/>
    </location>
</feature>
<comment type="caution">
    <text evidence="2">The sequence shown here is derived from an EMBL/GenBank/DDBJ whole genome shotgun (WGS) entry which is preliminary data.</text>
</comment>
<evidence type="ECO:0000313" key="3">
    <source>
        <dbReference type="Proteomes" id="UP000436088"/>
    </source>
</evidence>
<organism evidence="2 3">
    <name type="scientific">Hibiscus syriacus</name>
    <name type="common">Rose of Sharon</name>
    <dbReference type="NCBI Taxonomy" id="106335"/>
    <lineage>
        <taxon>Eukaryota</taxon>
        <taxon>Viridiplantae</taxon>
        <taxon>Streptophyta</taxon>
        <taxon>Embryophyta</taxon>
        <taxon>Tracheophyta</taxon>
        <taxon>Spermatophyta</taxon>
        <taxon>Magnoliopsida</taxon>
        <taxon>eudicotyledons</taxon>
        <taxon>Gunneridae</taxon>
        <taxon>Pentapetalae</taxon>
        <taxon>rosids</taxon>
        <taxon>malvids</taxon>
        <taxon>Malvales</taxon>
        <taxon>Malvaceae</taxon>
        <taxon>Malvoideae</taxon>
        <taxon>Hibiscus</taxon>
    </lineage>
</organism>
<dbReference type="EMBL" id="VEPZ02001071">
    <property type="protein sequence ID" value="KAE8695903.1"/>
    <property type="molecule type" value="Genomic_DNA"/>
</dbReference>
<evidence type="ECO:0000256" key="1">
    <source>
        <dbReference type="SAM" id="MobiDB-lite"/>
    </source>
</evidence>
<name>A0A6A2ZVX9_HIBSY</name>
<dbReference type="Proteomes" id="UP000436088">
    <property type="component" value="Unassembled WGS sequence"/>
</dbReference>